<feature type="compositionally biased region" description="Acidic residues" evidence="2">
    <location>
        <begin position="84"/>
        <end position="102"/>
    </location>
</feature>
<keyword evidence="4" id="KW-1185">Reference proteome</keyword>
<dbReference type="GO" id="GO:0043022">
    <property type="term" value="F:ribosome binding"/>
    <property type="evidence" value="ECO:0007669"/>
    <property type="project" value="TreeGrafter"/>
</dbReference>
<dbReference type="SUPFAM" id="SSF110993">
    <property type="entry name" value="eIF-2-alpha, C-terminal domain"/>
    <property type="match status" value="1"/>
</dbReference>
<dbReference type="PANTHER" id="PTHR10602">
    <property type="entry name" value="EUKARYOTIC TRANSLATION INITIATION FACTOR 2 SUBUNIT 1"/>
    <property type="match status" value="1"/>
</dbReference>
<organism evidence="3 4">
    <name type="scientific">Cherax quadricarinatus</name>
    <name type="common">Australian red claw crayfish</name>
    <dbReference type="NCBI Taxonomy" id="27406"/>
    <lineage>
        <taxon>Eukaryota</taxon>
        <taxon>Metazoa</taxon>
        <taxon>Ecdysozoa</taxon>
        <taxon>Arthropoda</taxon>
        <taxon>Crustacea</taxon>
        <taxon>Multicrustacea</taxon>
        <taxon>Malacostraca</taxon>
        <taxon>Eumalacostraca</taxon>
        <taxon>Eucarida</taxon>
        <taxon>Decapoda</taxon>
        <taxon>Pleocyemata</taxon>
        <taxon>Astacidea</taxon>
        <taxon>Parastacoidea</taxon>
        <taxon>Parastacidae</taxon>
        <taxon>Cherax</taxon>
    </lineage>
</organism>
<gene>
    <name evidence="3" type="ORF">OTU49_016191</name>
</gene>
<feature type="compositionally biased region" description="Acidic residues" evidence="2">
    <location>
        <begin position="59"/>
        <end position="77"/>
    </location>
</feature>
<dbReference type="GO" id="GO:0005850">
    <property type="term" value="C:eukaryotic translation initiation factor 2 complex"/>
    <property type="evidence" value="ECO:0007669"/>
    <property type="project" value="TreeGrafter"/>
</dbReference>
<dbReference type="GO" id="GO:0003743">
    <property type="term" value="F:translation initiation factor activity"/>
    <property type="evidence" value="ECO:0007669"/>
    <property type="project" value="InterPro"/>
</dbReference>
<sequence length="102" mass="11204">TVMTTQTTEKQDGLRALEGAIEEVTSKITSFGGTLTVKMAPKIVTDVEEADLARQLEKAEEENREVAGDDDEEEEEIGMGGIDVDSEGEEIKEEKENDVDEQ</sequence>
<keyword evidence="1" id="KW-0648">Protein biosynthesis</keyword>
<dbReference type="Gene3D" id="3.30.70.1130">
    <property type="entry name" value="EIF_2_alpha"/>
    <property type="match status" value="1"/>
</dbReference>
<name>A0AAW0YBX4_CHEQU</name>
<dbReference type="Proteomes" id="UP001445076">
    <property type="component" value="Unassembled WGS sequence"/>
</dbReference>
<evidence type="ECO:0000313" key="3">
    <source>
        <dbReference type="EMBL" id="KAK8754423.1"/>
    </source>
</evidence>
<proteinExistence type="predicted"/>
<evidence type="ECO:0000256" key="1">
    <source>
        <dbReference type="ARBA" id="ARBA00022917"/>
    </source>
</evidence>
<dbReference type="InterPro" id="IPR024055">
    <property type="entry name" value="TIF2_asu_C"/>
</dbReference>
<accession>A0AAW0YBX4</accession>
<feature type="non-terminal residue" evidence="3">
    <location>
        <position position="1"/>
    </location>
</feature>
<dbReference type="PANTHER" id="PTHR10602:SF0">
    <property type="entry name" value="EUKARYOTIC TRANSLATION INITIATION FACTOR 2 SUBUNIT 1"/>
    <property type="match status" value="1"/>
</dbReference>
<dbReference type="GO" id="GO:0003723">
    <property type="term" value="F:RNA binding"/>
    <property type="evidence" value="ECO:0007669"/>
    <property type="project" value="InterPro"/>
</dbReference>
<dbReference type="GO" id="GO:0033290">
    <property type="term" value="C:eukaryotic 48S preinitiation complex"/>
    <property type="evidence" value="ECO:0007669"/>
    <property type="project" value="TreeGrafter"/>
</dbReference>
<evidence type="ECO:0000256" key="2">
    <source>
        <dbReference type="SAM" id="MobiDB-lite"/>
    </source>
</evidence>
<protein>
    <submittedName>
        <fullName evidence="3">Uncharacterized protein</fullName>
    </submittedName>
</protein>
<evidence type="ECO:0000313" key="4">
    <source>
        <dbReference type="Proteomes" id="UP001445076"/>
    </source>
</evidence>
<dbReference type="InterPro" id="IPR011488">
    <property type="entry name" value="TIF_2_asu"/>
</dbReference>
<dbReference type="EMBL" id="JARKIK010000001">
    <property type="protein sequence ID" value="KAK8754423.1"/>
    <property type="molecule type" value="Genomic_DNA"/>
</dbReference>
<reference evidence="3 4" key="1">
    <citation type="journal article" date="2024" name="BMC Genomics">
        <title>Genome assembly of redclaw crayfish (Cherax quadricarinatus) provides insights into its immune adaptation and hypoxia tolerance.</title>
        <authorList>
            <person name="Liu Z."/>
            <person name="Zheng J."/>
            <person name="Li H."/>
            <person name="Fang K."/>
            <person name="Wang S."/>
            <person name="He J."/>
            <person name="Zhou D."/>
            <person name="Weng S."/>
            <person name="Chi M."/>
            <person name="Gu Z."/>
            <person name="He J."/>
            <person name="Li F."/>
            <person name="Wang M."/>
        </authorList>
    </citation>
    <scope>NUCLEOTIDE SEQUENCE [LARGE SCALE GENOMIC DNA]</scope>
    <source>
        <strain evidence="3">ZL_2023a</strain>
    </source>
</reference>
<feature type="region of interest" description="Disordered" evidence="2">
    <location>
        <begin position="56"/>
        <end position="102"/>
    </location>
</feature>
<dbReference type="AlphaFoldDB" id="A0AAW0YBX4"/>
<comment type="caution">
    <text evidence="3">The sequence shown here is derived from an EMBL/GenBank/DDBJ whole genome shotgun (WGS) entry which is preliminary data.</text>
</comment>